<dbReference type="AlphaFoldDB" id="A0A7W8EKK5"/>
<dbReference type="EMBL" id="JACHIN010000014">
    <property type="protein sequence ID" value="MBB5082691.1"/>
    <property type="molecule type" value="Genomic_DNA"/>
</dbReference>
<accession>A0A7W8EKK5</accession>
<dbReference type="Gene3D" id="2.150.10.10">
    <property type="entry name" value="Serralysin-like metalloprotease, C-terminal"/>
    <property type="match status" value="2"/>
</dbReference>
<evidence type="ECO:0000313" key="5">
    <source>
        <dbReference type="EMBL" id="MBB5082691.1"/>
    </source>
</evidence>
<sequence length="360" mass="35777">MRTPSKLATVATATLLMALGTSPVYGASAVDTFARVMSGELEYKAAPGQVNHVTFTAPDANTYLVDDIVPITPLNGCAHPDPADLTLVECTATATFSGQLIIDVGDLDDIVNPTGPNHALVGLGAGNDVAYGYPGSVGSLVSGGTGDDLIYSGPGRHTIDGGPGTDTVSYASRVAAVTVKLAACPCGEPGENDGLPAIENVTGGTGNDRLEGTSAANVLSGGAGEDTIMGWDGNDSVYGGTGNDFVSGVKGNDTVSGGSGDDEVFGDWDNDILYGDAGHDTVYGGPGANTITGGSGNDTLYGGPLTDTLNGGTGNDTMEAGAGNDTLRGSYGTDHLDGGPGAADDCDGGPDPDTETNCEI</sequence>
<keyword evidence="2" id="KW-0964">Secreted</keyword>
<dbReference type="Proteomes" id="UP000568380">
    <property type="component" value="Unassembled WGS sequence"/>
</dbReference>
<dbReference type="InterPro" id="IPR050557">
    <property type="entry name" value="RTX_toxin/Mannuronan_C5-epim"/>
</dbReference>
<evidence type="ECO:0000256" key="2">
    <source>
        <dbReference type="ARBA" id="ARBA00022525"/>
    </source>
</evidence>
<evidence type="ECO:0000256" key="4">
    <source>
        <dbReference type="SAM" id="SignalP"/>
    </source>
</evidence>
<keyword evidence="6" id="KW-1185">Reference proteome</keyword>
<name>A0A7W8EKK5_9ACTN</name>
<dbReference type="Pfam" id="PF00353">
    <property type="entry name" value="HemolysinCabind"/>
    <property type="match status" value="5"/>
</dbReference>
<evidence type="ECO:0000256" key="1">
    <source>
        <dbReference type="ARBA" id="ARBA00004613"/>
    </source>
</evidence>
<dbReference type="Gene3D" id="2.160.20.160">
    <property type="match status" value="1"/>
</dbReference>
<feature type="signal peptide" evidence="4">
    <location>
        <begin position="1"/>
        <end position="26"/>
    </location>
</feature>
<feature type="chain" id="PRO_5031188262" evidence="4">
    <location>
        <begin position="27"/>
        <end position="360"/>
    </location>
</feature>
<comment type="subcellular location">
    <subcellularLocation>
        <location evidence="1">Secreted</location>
    </subcellularLocation>
</comment>
<dbReference type="SUPFAM" id="SSF51120">
    <property type="entry name" value="beta-Roll"/>
    <property type="match status" value="2"/>
</dbReference>
<feature type="compositionally biased region" description="Acidic residues" evidence="3">
    <location>
        <begin position="344"/>
        <end position="360"/>
    </location>
</feature>
<dbReference type="PANTHER" id="PTHR38340:SF1">
    <property type="entry name" value="S-LAYER PROTEIN"/>
    <property type="match status" value="1"/>
</dbReference>
<keyword evidence="4" id="KW-0732">Signal</keyword>
<protein>
    <submittedName>
        <fullName evidence="5">Ca2+-binding RTX toxin-like protein</fullName>
    </submittedName>
</protein>
<dbReference type="GO" id="GO:0005509">
    <property type="term" value="F:calcium ion binding"/>
    <property type="evidence" value="ECO:0007669"/>
    <property type="project" value="InterPro"/>
</dbReference>
<dbReference type="GO" id="GO:0005576">
    <property type="term" value="C:extracellular region"/>
    <property type="evidence" value="ECO:0007669"/>
    <property type="project" value="UniProtKB-SubCell"/>
</dbReference>
<reference evidence="5 6" key="1">
    <citation type="submission" date="2020-08" db="EMBL/GenBank/DDBJ databases">
        <title>Genomic Encyclopedia of Type Strains, Phase IV (KMG-IV): sequencing the most valuable type-strain genomes for metagenomic binning, comparative biology and taxonomic classification.</title>
        <authorList>
            <person name="Goeker M."/>
        </authorList>
    </citation>
    <scope>NUCLEOTIDE SEQUENCE [LARGE SCALE GENOMIC DNA]</scope>
    <source>
        <strain evidence="5 6">DSM 45385</strain>
    </source>
</reference>
<dbReference type="InterPro" id="IPR001343">
    <property type="entry name" value="Hemolysn_Ca-bd"/>
</dbReference>
<gene>
    <name evidence="5" type="ORF">HNR40_008187</name>
</gene>
<evidence type="ECO:0000313" key="6">
    <source>
        <dbReference type="Proteomes" id="UP000568380"/>
    </source>
</evidence>
<organism evidence="5 6">
    <name type="scientific">Nonomuraea endophytica</name>
    <dbReference type="NCBI Taxonomy" id="714136"/>
    <lineage>
        <taxon>Bacteria</taxon>
        <taxon>Bacillati</taxon>
        <taxon>Actinomycetota</taxon>
        <taxon>Actinomycetes</taxon>
        <taxon>Streptosporangiales</taxon>
        <taxon>Streptosporangiaceae</taxon>
        <taxon>Nonomuraea</taxon>
    </lineage>
</organism>
<dbReference type="PANTHER" id="PTHR38340">
    <property type="entry name" value="S-LAYER PROTEIN"/>
    <property type="match status" value="1"/>
</dbReference>
<evidence type="ECO:0000256" key="3">
    <source>
        <dbReference type="SAM" id="MobiDB-lite"/>
    </source>
</evidence>
<dbReference type="PRINTS" id="PR00313">
    <property type="entry name" value="CABNDNGRPT"/>
</dbReference>
<dbReference type="RefSeq" id="WP_184971144.1">
    <property type="nucleotide sequence ID" value="NZ_JACHIN010000014.1"/>
</dbReference>
<feature type="region of interest" description="Disordered" evidence="3">
    <location>
        <begin position="310"/>
        <end position="360"/>
    </location>
</feature>
<dbReference type="InterPro" id="IPR011049">
    <property type="entry name" value="Serralysin-like_metalloprot_C"/>
</dbReference>
<comment type="caution">
    <text evidence="5">The sequence shown here is derived from an EMBL/GenBank/DDBJ whole genome shotgun (WGS) entry which is preliminary data.</text>
</comment>
<proteinExistence type="predicted"/>